<dbReference type="InterPro" id="IPR012337">
    <property type="entry name" value="RNaseH-like_sf"/>
</dbReference>
<dbReference type="AlphaFoldDB" id="A0A4Y9XSQ7"/>
<dbReference type="GO" id="GO:0005634">
    <property type="term" value="C:nucleus"/>
    <property type="evidence" value="ECO:0007669"/>
    <property type="project" value="UniProtKB-SubCell"/>
</dbReference>
<evidence type="ECO:0000259" key="7">
    <source>
        <dbReference type="Pfam" id="PF05699"/>
    </source>
</evidence>
<dbReference type="InterPro" id="IPR008906">
    <property type="entry name" value="HATC_C_dom"/>
</dbReference>
<evidence type="ECO:0000256" key="4">
    <source>
        <dbReference type="ARBA" id="ARBA00022833"/>
    </source>
</evidence>
<dbReference type="PANTHER" id="PTHR46481">
    <property type="entry name" value="ZINC FINGER BED DOMAIN-CONTAINING PROTEIN 4"/>
    <property type="match status" value="1"/>
</dbReference>
<dbReference type="SUPFAM" id="SSF53098">
    <property type="entry name" value="Ribonuclease H-like"/>
    <property type="match status" value="1"/>
</dbReference>
<name>A0A4Y9XSQ7_9APHY</name>
<proteinExistence type="predicted"/>
<comment type="caution">
    <text evidence="8">The sequence shown here is derived from an EMBL/GenBank/DDBJ whole genome shotgun (WGS) entry which is preliminary data.</text>
</comment>
<dbReference type="EMBL" id="SEKV01001157">
    <property type="protein sequence ID" value="TFY51559.1"/>
    <property type="molecule type" value="Genomic_DNA"/>
</dbReference>
<evidence type="ECO:0000256" key="3">
    <source>
        <dbReference type="ARBA" id="ARBA00022771"/>
    </source>
</evidence>
<evidence type="ECO:0000256" key="5">
    <source>
        <dbReference type="ARBA" id="ARBA00023242"/>
    </source>
</evidence>
<protein>
    <recommendedName>
        <fullName evidence="7">HAT C-terminal dimerisation domain-containing protein</fullName>
    </recommendedName>
</protein>
<keyword evidence="2" id="KW-0479">Metal-binding</keyword>
<dbReference type="STRING" id="34475.A0A4Y9XSQ7"/>
<evidence type="ECO:0000256" key="2">
    <source>
        <dbReference type="ARBA" id="ARBA00022723"/>
    </source>
</evidence>
<dbReference type="PANTHER" id="PTHR46481:SF10">
    <property type="entry name" value="ZINC FINGER BED DOMAIN-CONTAINING PROTEIN 39"/>
    <property type="match status" value="1"/>
</dbReference>
<feature type="region of interest" description="Disordered" evidence="6">
    <location>
        <begin position="134"/>
        <end position="164"/>
    </location>
</feature>
<keyword evidence="5" id="KW-0539">Nucleus</keyword>
<sequence>MTRVYQGSAGEISFTTNVWDTKGHRSYMGITAHWISADIVMQLAVIGFARVYGRHQGTNLAVVLTGVVDRAGIMDNFTMDSASNNTTMLSAFEDKPIVKVPDTSFEAVNGNVHCLGHSLNRCSQMFIKNIGALPPDDGRDGDNVEDGDDNGGNPDGPPDDPLSVGIIPKVRRIVRSIRSSPLRRDAWDQTIRTGNTSGVFLPHLREVQLILDIRTQWNSTYDMIFRVRSDEFAAMYPELTESQENDLAAVVSLLEVPMKVSLALARDDLPLLADVIPMFEIFQSEWEVVLTMDDMSRFHGAIEAALAVATKYYTIMDETDSYMLCMFVHPKYRLDHIKEYWDDFYIQKAQRLIKKKMKVYAAKFGLYSSPGLSSQAPATGKRPIPQGPKGMREISEALQRTAKKNMQPVSKSSGIPTTVEEGYSIWAAHGAEPEHGDALAYWRNKTVQTTFPVLFRIAMDYLPIQSTSVPSERVFSSSAETDTPCRNRMGPKLMEATQVSKYLIKRDRLSFTSHMDVSPVE</sequence>
<evidence type="ECO:0000256" key="6">
    <source>
        <dbReference type="SAM" id="MobiDB-lite"/>
    </source>
</evidence>
<evidence type="ECO:0000313" key="8">
    <source>
        <dbReference type="EMBL" id="TFY51559.1"/>
    </source>
</evidence>
<evidence type="ECO:0000313" key="9">
    <source>
        <dbReference type="Proteomes" id="UP000298390"/>
    </source>
</evidence>
<reference evidence="8 9" key="1">
    <citation type="submission" date="2019-01" db="EMBL/GenBank/DDBJ databases">
        <title>Genome sequencing of the rare red list fungi Fomitopsis rosea.</title>
        <authorList>
            <person name="Buettner E."/>
            <person name="Kellner H."/>
        </authorList>
    </citation>
    <scope>NUCLEOTIDE SEQUENCE [LARGE SCALE GENOMIC DNA]</scope>
    <source>
        <strain evidence="8 9">DSM 105464</strain>
    </source>
</reference>
<dbReference type="InterPro" id="IPR052035">
    <property type="entry name" value="ZnF_BED_domain_contain"/>
</dbReference>
<dbReference type="Pfam" id="PF05699">
    <property type="entry name" value="Dimer_Tnp_hAT"/>
    <property type="match status" value="1"/>
</dbReference>
<accession>A0A4Y9XSQ7</accession>
<feature type="domain" description="HAT C-terminal dimerisation" evidence="7">
    <location>
        <begin position="437"/>
        <end position="500"/>
    </location>
</feature>
<keyword evidence="4" id="KW-0862">Zinc</keyword>
<dbReference type="GO" id="GO:0046983">
    <property type="term" value="F:protein dimerization activity"/>
    <property type="evidence" value="ECO:0007669"/>
    <property type="project" value="InterPro"/>
</dbReference>
<organism evidence="8 9">
    <name type="scientific">Rhodofomes roseus</name>
    <dbReference type="NCBI Taxonomy" id="34475"/>
    <lineage>
        <taxon>Eukaryota</taxon>
        <taxon>Fungi</taxon>
        <taxon>Dikarya</taxon>
        <taxon>Basidiomycota</taxon>
        <taxon>Agaricomycotina</taxon>
        <taxon>Agaricomycetes</taxon>
        <taxon>Polyporales</taxon>
        <taxon>Rhodofomes</taxon>
    </lineage>
</organism>
<dbReference type="GO" id="GO:0008270">
    <property type="term" value="F:zinc ion binding"/>
    <property type="evidence" value="ECO:0007669"/>
    <property type="project" value="UniProtKB-KW"/>
</dbReference>
<keyword evidence="3" id="KW-0863">Zinc-finger</keyword>
<gene>
    <name evidence="8" type="ORF">EVJ58_g10499</name>
</gene>
<dbReference type="Proteomes" id="UP000298390">
    <property type="component" value="Unassembled WGS sequence"/>
</dbReference>
<comment type="subcellular location">
    <subcellularLocation>
        <location evidence="1">Nucleus</location>
    </subcellularLocation>
</comment>
<evidence type="ECO:0000256" key="1">
    <source>
        <dbReference type="ARBA" id="ARBA00004123"/>
    </source>
</evidence>